<organism evidence="1 2">
    <name type="scientific">Rhodococcoides trifolii</name>
    <dbReference type="NCBI Taxonomy" id="908250"/>
    <lineage>
        <taxon>Bacteria</taxon>
        <taxon>Bacillati</taxon>
        <taxon>Actinomycetota</taxon>
        <taxon>Actinomycetes</taxon>
        <taxon>Mycobacteriales</taxon>
        <taxon>Nocardiaceae</taxon>
        <taxon>Rhodococcoides</taxon>
    </lineage>
</organism>
<protein>
    <submittedName>
        <fullName evidence="1">Uncharacterized protein</fullName>
    </submittedName>
</protein>
<reference evidence="1" key="1">
    <citation type="journal article" date="2014" name="Int. J. Syst. Evol. Microbiol.">
        <title>Complete genome sequence of Corynebacterium casei LMG S-19264T (=DSM 44701T), isolated from a smear-ripened cheese.</title>
        <authorList>
            <consortium name="US DOE Joint Genome Institute (JGI-PGF)"/>
            <person name="Walter F."/>
            <person name="Albersmeier A."/>
            <person name="Kalinowski J."/>
            <person name="Ruckert C."/>
        </authorList>
    </citation>
    <scope>NUCLEOTIDE SEQUENCE</scope>
    <source>
        <strain evidence="1">CCM 7905</strain>
    </source>
</reference>
<comment type="caution">
    <text evidence="1">The sequence shown here is derived from an EMBL/GenBank/DDBJ whole genome shotgun (WGS) entry which is preliminary data.</text>
</comment>
<sequence length="128" mass="12998">MCANIGGVAKLTQSNRISDLALLCPSTQIGNQLSAGNFGGAISTALGMGMGQVSSALKTRGGPAGYLAGVAIDVYSYGFSEFSKSDFSQQTLGSTIAYAAANPAVLAQETVKAVGIVASNIWSAFIPW</sequence>
<proteinExistence type="predicted"/>
<evidence type="ECO:0000313" key="1">
    <source>
        <dbReference type="EMBL" id="GGG29204.1"/>
    </source>
</evidence>
<name>A0A917G9C9_9NOCA</name>
<reference evidence="1" key="2">
    <citation type="submission" date="2020-09" db="EMBL/GenBank/DDBJ databases">
        <authorList>
            <person name="Sun Q."/>
            <person name="Sedlacek I."/>
        </authorList>
    </citation>
    <scope>NUCLEOTIDE SEQUENCE</scope>
    <source>
        <strain evidence="1">CCM 7905</strain>
    </source>
</reference>
<keyword evidence="2" id="KW-1185">Reference proteome</keyword>
<accession>A0A917G9C9</accession>
<gene>
    <name evidence="1" type="ORF">GCM10007304_48840</name>
</gene>
<dbReference type="EMBL" id="BMCU01000009">
    <property type="protein sequence ID" value="GGG29204.1"/>
    <property type="molecule type" value="Genomic_DNA"/>
</dbReference>
<dbReference type="Proteomes" id="UP000654257">
    <property type="component" value="Unassembled WGS sequence"/>
</dbReference>
<dbReference type="AlphaFoldDB" id="A0A917G9C9"/>
<evidence type="ECO:0000313" key="2">
    <source>
        <dbReference type="Proteomes" id="UP000654257"/>
    </source>
</evidence>